<protein>
    <recommendedName>
        <fullName evidence="2">protein-tyrosine-phosphatase</fullName>
        <ecNumber evidence="2">3.1.3.48</ecNumber>
    </recommendedName>
</protein>
<evidence type="ECO:0000256" key="1">
    <source>
        <dbReference type="ARBA" id="ARBA00008601"/>
    </source>
</evidence>
<dbReference type="InterPro" id="IPR029021">
    <property type="entry name" value="Prot-tyrosine_phosphatase-like"/>
</dbReference>
<dbReference type="Pfam" id="PF00782">
    <property type="entry name" value="DSPc"/>
    <property type="match status" value="1"/>
</dbReference>
<keyword evidence="7" id="KW-1185">Reference proteome</keyword>
<keyword evidence="4" id="KW-0904">Protein phosphatase</keyword>
<dbReference type="InterPro" id="IPR000340">
    <property type="entry name" value="Dual-sp_phosphatase_cat-dom"/>
</dbReference>
<dbReference type="SMART" id="SM00195">
    <property type="entry name" value="DSPc"/>
    <property type="match status" value="1"/>
</dbReference>
<dbReference type="InterPro" id="IPR020422">
    <property type="entry name" value="TYR_PHOSPHATASE_DUAL_dom"/>
</dbReference>
<comment type="caution">
    <text evidence="6">The sequence shown here is derived from an EMBL/GenBank/DDBJ whole genome shotgun (WGS) entry which is preliminary data.</text>
</comment>
<dbReference type="InterPro" id="IPR013087">
    <property type="entry name" value="Znf_C2H2_type"/>
</dbReference>
<dbReference type="GO" id="GO:0008138">
    <property type="term" value="F:protein tyrosine/serine/threonine phosphatase activity"/>
    <property type="evidence" value="ECO:0007669"/>
    <property type="project" value="TreeGrafter"/>
</dbReference>
<dbReference type="PANTHER" id="PTHR45848:SF4">
    <property type="entry name" value="DUAL SPECIFICITY PROTEIN PHOSPHATASE 12"/>
    <property type="match status" value="1"/>
</dbReference>
<comment type="similarity">
    <text evidence="1">Belongs to the protein-tyrosine phosphatase family. Non-receptor class dual specificity subfamily.</text>
</comment>
<gene>
    <name evidence="6" type="ORF">BdWA1_001876</name>
</gene>
<dbReference type="RefSeq" id="XP_067803470.1">
    <property type="nucleotide sequence ID" value="XM_067946906.1"/>
</dbReference>
<evidence type="ECO:0000256" key="3">
    <source>
        <dbReference type="ARBA" id="ARBA00022801"/>
    </source>
</evidence>
<evidence type="ECO:0000256" key="4">
    <source>
        <dbReference type="ARBA" id="ARBA00022912"/>
    </source>
</evidence>
<dbReference type="PROSITE" id="PS00028">
    <property type="entry name" value="ZINC_FINGER_C2H2_1"/>
    <property type="match status" value="1"/>
</dbReference>
<dbReference type="Proteomes" id="UP001214638">
    <property type="component" value="Unassembled WGS sequence"/>
</dbReference>
<dbReference type="Gene3D" id="3.90.190.10">
    <property type="entry name" value="Protein tyrosine phosphatase superfamily"/>
    <property type="match status" value="1"/>
</dbReference>
<sequence length="336" mass="38896">MTIILPWLNVGGIDLANSIINDYCLNGATEAEESWKNFYKPKGVITVCPYIPKWCKAENRINMKCTDHFPEVLKSDCEWLKHLDYDDDYIELHIDKIYIKNTSSENETGEIENVPYDYIIHAVIRANDDDSEPLFKAFDFTFEFVEYIKAFHDRSVIIHCMAGISRSCTLICAYLMKQTSKDFDSIFNIVKSSHKPASPANGFRRQLKLYSKFDYNIPDIYTFWNKCMNYSNSEDNAMLETKYLYACKACRASLFYELNVIPHCAKGKHTKNKGKENECTSIFIEPMDWMANLELQEGKINCKNINCNSKLGYFSWHGRTCNCGFIQAPAFQVSYS</sequence>
<dbReference type="CDD" id="cd14498">
    <property type="entry name" value="DSP"/>
    <property type="match status" value="1"/>
</dbReference>
<evidence type="ECO:0000256" key="2">
    <source>
        <dbReference type="ARBA" id="ARBA00013064"/>
    </source>
</evidence>
<name>A0AAD9UP10_9APIC</name>
<dbReference type="PROSITE" id="PS50056">
    <property type="entry name" value="TYR_PHOSPHATASE_2"/>
    <property type="match status" value="1"/>
</dbReference>
<dbReference type="EC" id="3.1.3.48" evidence="2"/>
<evidence type="ECO:0000313" key="6">
    <source>
        <dbReference type="EMBL" id="KAK2196628.1"/>
    </source>
</evidence>
<evidence type="ECO:0000259" key="5">
    <source>
        <dbReference type="PROSITE" id="PS50056"/>
    </source>
</evidence>
<dbReference type="GeneID" id="94336174"/>
<dbReference type="PANTHER" id="PTHR45848">
    <property type="entry name" value="DUAL SPECIFICITY PROTEIN PHOSPHATASE 12 FAMILY MEMBER"/>
    <property type="match status" value="1"/>
</dbReference>
<evidence type="ECO:0000313" key="7">
    <source>
        <dbReference type="Proteomes" id="UP001214638"/>
    </source>
</evidence>
<accession>A0AAD9UP10</accession>
<feature type="domain" description="Tyrosine specific protein phosphatases" evidence="5">
    <location>
        <begin position="142"/>
        <end position="192"/>
    </location>
</feature>
<dbReference type="EMBL" id="JALLKP010000002">
    <property type="protein sequence ID" value="KAK2196628.1"/>
    <property type="molecule type" value="Genomic_DNA"/>
</dbReference>
<dbReference type="AlphaFoldDB" id="A0AAD9UP10"/>
<organism evidence="6 7">
    <name type="scientific">Babesia duncani</name>
    <dbReference type="NCBI Taxonomy" id="323732"/>
    <lineage>
        <taxon>Eukaryota</taxon>
        <taxon>Sar</taxon>
        <taxon>Alveolata</taxon>
        <taxon>Apicomplexa</taxon>
        <taxon>Aconoidasida</taxon>
        <taxon>Piroplasmida</taxon>
        <taxon>Babesiidae</taxon>
        <taxon>Babesia</taxon>
    </lineage>
</organism>
<reference evidence="6" key="1">
    <citation type="journal article" date="2023" name="Nat. Microbiol.">
        <title>Babesia duncani multi-omics identifies virulence factors and drug targets.</title>
        <authorList>
            <person name="Singh P."/>
            <person name="Lonardi S."/>
            <person name="Liang Q."/>
            <person name="Vydyam P."/>
            <person name="Khabirova E."/>
            <person name="Fang T."/>
            <person name="Gihaz S."/>
            <person name="Thekkiniath J."/>
            <person name="Munshi M."/>
            <person name="Abel S."/>
            <person name="Ciampossin L."/>
            <person name="Batugedara G."/>
            <person name="Gupta M."/>
            <person name="Lu X.M."/>
            <person name="Lenz T."/>
            <person name="Chakravarty S."/>
            <person name="Cornillot E."/>
            <person name="Hu Y."/>
            <person name="Ma W."/>
            <person name="Gonzalez L.M."/>
            <person name="Sanchez S."/>
            <person name="Estrada K."/>
            <person name="Sanchez-Flores A."/>
            <person name="Montero E."/>
            <person name="Harb O.S."/>
            <person name="Le Roch K.G."/>
            <person name="Mamoun C.B."/>
        </authorList>
    </citation>
    <scope>NUCLEOTIDE SEQUENCE</scope>
    <source>
        <strain evidence="6">WA1</strain>
    </source>
</reference>
<dbReference type="SUPFAM" id="SSF52799">
    <property type="entry name" value="(Phosphotyrosine protein) phosphatases II"/>
    <property type="match status" value="1"/>
</dbReference>
<keyword evidence="3" id="KW-0378">Hydrolase</keyword>
<dbReference type="InterPro" id="IPR000387">
    <property type="entry name" value="Tyr_Pase_dom"/>
</dbReference>
<dbReference type="GO" id="GO:0004725">
    <property type="term" value="F:protein tyrosine phosphatase activity"/>
    <property type="evidence" value="ECO:0007669"/>
    <property type="project" value="UniProtKB-EC"/>
</dbReference>
<dbReference type="KEGG" id="bdw:94336174"/>
<proteinExistence type="inferred from homology"/>